<dbReference type="GO" id="GO:0009055">
    <property type="term" value="F:electron transfer activity"/>
    <property type="evidence" value="ECO:0007669"/>
    <property type="project" value="InterPro"/>
</dbReference>
<keyword evidence="1" id="KW-0472">Membrane</keyword>
<protein>
    <recommendedName>
        <fullName evidence="4">Cytochrome C</fullName>
    </recommendedName>
</protein>
<comment type="caution">
    <text evidence="2">The sequence shown here is derived from an EMBL/GenBank/DDBJ whole genome shotgun (WGS) entry which is preliminary data.</text>
</comment>
<gene>
    <name evidence="2" type="ORF">E4680_07505</name>
</gene>
<keyword evidence="1" id="KW-0812">Transmembrane</keyword>
<dbReference type="AlphaFoldDB" id="A0A4Z0F8X0"/>
<dbReference type="EMBL" id="SRIO01000008">
    <property type="protein sequence ID" value="TFZ82547.1"/>
    <property type="molecule type" value="Genomic_DNA"/>
</dbReference>
<evidence type="ECO:0000256" key="1">
    <source>
        <dbReference type="SAM" id="Phobius"/>
    </source>
</evidence>
<dbReference type="OrthoDB" id="9811281at2"/>
<reference evidence="2 3" key="1">
    <citation type="journal article" date="2019" name="ISME J.">
        <title>Candidatus Macondimonas diazotrophica, a novel gammaproteobacterial genus dominating crude-oil-contaminated coastal sediments.</title>
        <authorList>
            <person name="Karthikeyan S."/>
            <person name="Konstantinidis K."/>
        </authorList>
    </citation>
    <scope>NUCLEOTIDE SEQUENCE [LARGE SCALE GENOMIC DNA]</scope>
    <source>
        <strain evidence="2 3">KTK01</strain>
    </source>
</reference>
<proteinExistence type="predicted"/>
<dbReference type="Proteomes" id="UP000297890">
    <property type="component" value="Unassembled WGS sequence"/>
</dbReference>
<dbReference type="InterPro" id="IPR036909">
    <property type="entry name" value="Cyt_c-like_dom_sf"/>
</dbReference>
<evidence type="ECO:0000313" key="2">
    <source>
        <dbReference type="EMBL" id="TFZ82547.1"/>
    </source>
</evidence>
<dbReference type="SUPFAM" id="SSF46626">
    <property type="entry name" value="Cytochrome c"/>
    <property type="match status" value="1"/>
</dbReference>
<organism evidence="2 3">
    <name type="scientific">Candidatus Macondimonas diazotrophica</name>
    <dbReference type="NCBI Taxonomy" id="2305248"/>
    <lineage>
        <taxon>Bacteria</taxon>
        <taxon>Pseudomonadati</taxon>
        <taxon>Pseudomonadota</taxon>
        <taxon>Gammaproteobacteria</taxon>
        <taxon>Chromatiales</taxon>
        <taxon>Ectothiorhodospiraceae</taxon>
        <taxon>Candidatus Macondimonas</taxon>
    </lineage>
</organism>
<keyword evidence="1" id="KW-1133">Transmembrane helix</keyword>
<accession>A0A4Z0F8X0</accession>
<dbReference type="GO" id="GO:0020037">
    <property type="term" value="F:heme binding"/>
    <property type="evidence" value="ECO:0007669"/>
    <property type="project" value="InterPro"/>
</dbReference>
<evidence type="ECO:0008006" key="4">
    <source>
        <dbReference type="Google" id="ProtNLM"/>
    </source>
</evidence>
<name>A0A4Z0F8X0_9GAMM</name>
<sequence length="186" mass="19715">MSSVAGFSFARSAQPLRRRPWLSVGAAIGLLAMWGALGIAAEGNPGRGMPDEAIDRGRYLVVVGGCNECHTPGYVEAGGDLPESAWLTGSAVGWQGGWGTTYPVNLRLFFSGLTEDGWVMYARNVVTRPPMGWFVLNALTESDARAMYRFVKALGPAGDPTPAYVPPGAPVDTPVIRFPEGPPPPP</sequence>
<feature type="transmembrane region" description="Helical" evidence="1">
    <location>
        <begin position="21"/>
        <end position="41"/>
    </location>
</feature>
<keyword evidence="3" id="KW-1185">Reference proteome</keyword>
<dbReference type="RefSeq" id="WP_135281793.1">
    <property type="nucleotide sequence ID" value="NZ_SRIO01000008.1"/>
</dbReference>
<evidence type="ECO:0000313" key="3">
    <source>
        <dbReference type="Proteomes" id="UP000297890"/>
    </source>
</evidence>